<dbReference type="GO" id="GO:0020037">
    <property type="term" value="F:heme binding"/>
    <property type="evidence" value="ECO:0007669"/>
    <property type="project" value="UniProtKB-ARBA"/>
</dbReference>
<dbReference type="OrthoDB" id="899at2759"/>
<dbReference type="InterPro" id="IPR050577">
    <property type="entry name" value="MAPR/NEUFC/NENF-like"/>
</dbReference>
<dbReference type="FunFam" id="3.10.120.10:FF:000003">
    <property type="entry name" value="membrane-associated progesterone receptor component 1"/>
    <property type="match status" value="1"/>
</dbReference>
<protein>
    <recommendedName>
        <fullName evidence="2">Cytochrome b5 heme-binding domain-containing protein</fullName>
    </recommendedName>
</protein>
<accession>A0A0W4ZJL5</accession>
<sequence length="119" mass="13077">MTDHSFETESKSILPPKDDPIPLSYLSQCDGSNEGFPVYVAIKGMVFDVTPNRASYGPGGSYHVFAGKDGSRGLGKSSLKEEDATADYSDLNESELQTLEKWVDFFSKKYNIVGKVVQD</sequence>
<keyword evidence="4" id="KW-1185">Reference proteome</keyword>
<comment type="similarity">
    <text evidence="1">Belongs to the cytochrome b5 family. MAPR subfamily.</text>
</comment>
<dbReference type="VEuPathDB" id="FungiDB:T552_01834"/>
<dbReference type="GeneID" id="28936602"/>
<dbReference type="GO" id="GO:0016020">
    <property type="term" value="C:membrane"/>
    <property type="evidence" value="ECO:0007669"/>
    <property type="project" value="TreeGrafter"/>
</dbReference>
<comment type="caution">
    <text evidence="3">The sequence shown here is derived from an EMBL/GenBank/DDBJ whole genome shotgun (WGS) entry which is preliminary data.</text>
</comment>
<dbReference type="GO" id="GO:0005783">
    <property type="term" value="C:endoplasmic reticulum"/>
    <property type="evidence" value="ECO:0007669"/>
    <property type="project" value="TreeGrafter"/>
</dbReference>
<evidence type="ECO:0000259" key="2">
    <source>
        <dbReference type="SMART" id="SM01117"/>
    </source>
</evidence>
<dbReference type="Proteomes" id="UP000054454">
    <property type="component" value="Unassembled WGS sequence"/>
</dbReference>
<dbReference type="Pfam" id="PF00173">
    <property type="entry name" value="Cyt-b5"/>
    <property type="match status" value="1"/>
</dbReference>
<dbReference type="SUPFAM" id="SSF55856">
    <property type="entry name" value="Cytochrome b5-like heme/steroid binding domain"/>
    <property type="match status" value="1"/>
</dbReference>
<evidence type="ECO:0000256" key="1">
    <source>
        <dbReference type="ARBA" id="ARBA00038357"/>
    </source>
</evidence>
<evidence type="ECO:0000313" key="4">
    <source>
        <dbReference type="Proteomes" id="UP000054454"/>
    </source>
</evidence>
<dbReference type="InterPro" id="IPR036400">
    <property type="entry name" value="Cyt_B5-like_heme/steroid_sf"/>
</dbReference>
<gene>
    <name evidence="3" type="ORF">T552_01834</name>
</gene>
<dbReference type="SMART" id="SM01117">
    <property type="entry name" value="Cyt-b5"/>
    <property type="match status" value="1"/>
</dbReference>
<dbReference type="EMBL" id="LFVZ01000007">
    <property type="protein sequence ID" value="KTW28573.1"/>
    <property type="molecule type" value="Genomic_DNA"/>
</dbReference>
<dbReference type="PANTHER" id="PTHR10281:SF115">
    <property type="entry name" value="BINDING PROTEIN, PUTATIVE (AFU_ORTHOLOGUE AFUA_4G06240)-RELATED"/>
    <property type="match status" value="1"/>
</dbReference>
<reference evidence="4" key="1">
    <citation type="journal article" date="2016" name="Nat. Commun.">
        <title>Genome analysis of three Pneumocystis species reveals adaptation mechanisms to life exclusively in mammalian hosts.</title>
        <authorList>
            <person name="Ma L."/>
            <person name="Chen Z."/>
            <person name="Huang D.W."/>
            <person name="Kutty G."/>
            <person name="Ishihara M."/>
            <person name="Wang H."/>
            <person name="Abouelleil A."/>
            <person name="Bishop L."/>
            <person name="Davey E."/>
            <person name="Deng R."/>
            <person name="Deng X."/>
            <person name="Fan L."/>
            <person name="Fantoni G."/>
            <person name="Fitzgerald M."/>
            <person name="Gogineni E."/>
            <person name="Goldberg J.M."/>
            <person name="Handley G."/>
            <person name="Hu X."/>
            <person name="Huber C."/>
            <person name="Jiao X."/>
            <person name="Jones K."/>
            <person name="Levin J.Z."/>
            <person name="Liu Y."/>
            <person name="Macdonald P."/>
            <person name="Melnikov A."/>
            <person name="Raley C."/>
            <person name="Sassi M."/>
            <person name="Sherman B.T."/>
            <person name="Song X."/>
            <person name="Sykes S."/>
            <person name="Tran B."/>
            <person name="Walsh L."/>
            <person name="Xia Y."/>
            <person name="Yang J."/>
            <person name="Young S."/>
            <person name="Zeng Q."/>
            <person name="Zheng X."/>
            <person name="Stephens R."/>
            <person name="Nusbaum C."/>
            <person name="Birren B.W."/>
            <person name="Azadi P."/>
            <person name="Lempicki R.A."/>
            <person name="Cuomo C.A."/>
            <person name="Kovacs J.A."/>
        </authorList>
    </citation>
    <scope>NUCLEOTIDE SEQUENCE [LARGE SCALE GENOMIC DNA]</scope>
    <source>
        <strain evidence="4">B80</strain>
    </source>
</reference>
<dbReference type="AlphaFoldDB" id="A0A0W4ZJL5"/>
<organism evidence="3 4">
    <name type="scientific">Pneumocystis carinii (strain B80)</name>
    <name type="common">Rat pneumocystis pneumonia agent</name>
    <name type="synonym">Pneumocystis carinii f. sp. carinii</name>
    <dbReference type="NCBI Taxonomy" id="1408658"/>
    <lineage>
        <taxon>Eukaryota</taxon>
        <taxon>Fungi</taxon>
        <taxon>Dikarya</taxon>
        <taxon>Ascomycota</taxon>
        <taxon>Taphrinomycotina</taxon>
        <taxon>Pneumocystomycetes</taxon>
        <taxon>Pneumocystaceae</taxon>
        <taxon>Pneumocystis</taxon>
    </lineage>
</organism>
<proteinExistence type="inferred from homology"/>
<evidence type="ECO:0000313" key="3">
    <source>
        <dbReference type="EMBL" id="KTW28573.1"/>
    </source>
</evidence>
<dbReference type="RefSeq" id="XP_018226116.1">
    <property type="nucleotide sequence ID" value="XM_018370399.1"/>
</dbReference>
<dbReference type="Gene3D" id="3.10.120.10">
    <property type="entry name" value="Cytochrome b5-like heme/steroid binding domain"/>
    <property type="match status" value="1"/>
</dbReference>
<dbReference type="InterPro" id="IPR001199">
    <property type="entry name" value="Cyt_B5-like_heme/steroid-bd"/>
</dbReference>
<name>A0A0W4ZJL5_PNEC8</name>
<dbReference type="PANTHER" id="PTHR10281">
    <property type="entry name" value="MEMBRANE-ASSOCIATED PROGESTERONE RECEPTOR COMPONENT-RELATED"/>
    <property type="match status" value="1"/>
</dbReference>
<feature type="domain" description="Cytochrome b5 heme-binding" evidence="2">
    <location>
        <begin position="21"/>
        <end position="117"/>
    </location>
</feature>